<keyword evidence="5" id="KW-1185">Reference proteome</keyword>
<dbReference type="PANTHER" id="PTHR34135">
    <property type="entry name" value="LYSOZYME"/>
    <property type="match status" value="1"/>
</dbReference>
<proteinExistence type="inferred from homology"/>
<comment type="caution">
    <text evidence="4">The sequence shown here is derived from an EMBL/GenBank/DDBJ whole genome shotgun (WGS) entry which is preliminary data.</text>
</comment>
<keyword evidence="3" id="KW-0326">Glycosidase</keyword>
<evidence type="ECO:0000313" key="4">
    <source>
        <dbReference type="EMBL" id="MCU6763281.1"/>
    </source>
</evidence>
<dbReference type="InterPro" id="IPR018077">
    <property type="entry name" value="Glyco_hydro_fam25_subgr"/>
</dbReference>
<sequence length="303" mass="35237">MERGIDVARWQGVISWDKVRDDDVHFAILKVTNKNNQPEEMFERNYSEASREKLPLGVYHYVYAKTVAQAKREARAIVKIIKGKKITCGVWLDMEDASLQKLRSRRLERIIEAQAGILKKAGYKTGIYCNKEWYDNVLDGKKLSRKYPFWIARYPISDHGEYMEDSQLNPRSYAKMWQYSSKGKVEGIKGNVDLDMAFVNLQELMRYEKPTAPDIRYKKGEVYTLKTDLKVRTGPGVKYRQKRRNQLTAEGKKHSYPQTMAVMKKGTRVTCKAVKYISGREIWMKTPSGWMAAVYDGKVYISK</sequence>
<dbReference type="SUPFAM" id="SSF51445">
    <property type="entry name" value="(Trans)glycosidases"/>
    <property type="match status" value="1"/>
</dbReference>
<reference evidence="4 5" key="1">
    <citation type="journal article" date="2021" name="ISME Commun">
        <title>Automated analysis of genomic sequences facilitates high-throughput and comprehensive description of bacteria.</title>
        <authorList>
            <person name="Hitch T.C.A."/>
        </authorList>
    </citation>
    <scope>NUCLEOTIDE SEQUENCE [LARGE SCALE GENOMIC DNA]</scope>
    <source>
        <strain evidence="4 5">Sanger_109</strain>
    </source>
</reference>
<dbReference type="Pfam" id="PF01183">
    <property type="entry name" value="Glyco_hydro_25"/>
    <property type="match status" value="1"/>
</dbReference>
<dbReference type="PANTHER" id="PTHR34135:SF2">
    <property type="entry name" value="LYSOZYME"/>
    <property type="match status" value="1"/>
</dbReference>
<dbReference type="RefSeq" id="WP_158425926.1">
    <property type="nucleotide sequence ID" value="NZ_JAOQJQ010000006.1"/>
</dbReference>
<accession>A0ABT2TM96</accession>
<comment type="similarity">
    <text evidence="1">Belongs to the glycosyl hydrolase 25 family.</text>
</comment>
<evidence type="ECO:0000313" key="5">
    <source>
        <dbReference type="Proteomes" id="UP001652442"/>
    </source>
</evidence>
<dbReference type="InterPro" id="IPR002053">
    <property type="entry name" value="Glyco_hydro_25"/>
</dbReference>
<organism evidence="4 5">
    <name type="scientific">Brotonthovivens ammoniilytica</name>
    <dbReference type="NCBI Taxonomy" id="2981725"/>
    <lineage>
        <taxon>Bacteria</taxon>
        <taxon>Bacillati</taxon>
        <taxon>Bacillota</taxon>
        <taxon>Clostridia</taxon>
        <taxon>Lachnospirales</taxon>
        <taxon>Lachnospiraceae</taxon>
        <taxon>Brotonthovivens</taxon>
    </lineage>
</organism>
<name>A0ABT2TM96_9FIRM</name>
<protein>
    <submittedName>
        <fullName evidence="4">GH25 family lysozyme</fullName>
    </submittedName>
</protein>
<keyword evidence="2" id="KW-0378">Hydrolase</keyword>
<dbReference type="EMBL" id="JAOQJQ010000006">
    <property type="protein sequence ID" value="MCU6763281.1"/>
    <property type="molecule type" value="Genomic_DNA"/>
</dbReference>
<dbReference type="InterPro" id="IPR017853">
    <property type="entry name" value="GH"/>
</dbReference>
<evidence type="ECO:0000256" key="1">
    <source>
        <dbReference type="ARBA" id="ARBA00010646"/>
    </source>
</evidence>
<dbReference type="SMART" id="SM00641">
    <property type="entry name" value="Glyco_25"/>
    <property type="match status" value="1"/>
</dbReference>
<evidence type="ECO:0000256" key="2">
    <source>
        <dbReference type="ARBA" id="ARBA00022801"/>
    </source>
</evidence>
<evidence type="ECO:0000256" key="3">
    <source>
        <dbReference type="ARBA" id="ARBA00023295"/>
    </source>
</evidence>
<gene>
    <name evidence="4" type="ORF">OCV88_13260</name>
</gene>
<dbReference type="PROSITE" id="PS51904">
    <property type="entry name" value="GLYCOSYL_HYDROL_F25_2"/>
    <property type="match status" value="1"/>
</dbReference>
<dbReference type="Proteomes" id="UP001652442">
    <property type="component" value="Unassembled WGS sequence"/>
</dbReference>
<dbReference type="Gene3D" id="3.20.20.80">
    <property type="entry name" value="Glycosidases"/>
    <property type="match status" value="1"/>
</dbReference>